<evidence type="ECO:0000313" key="2">
    <source>
        <dbReference type="Proteomes" id="UP001196413"/>
    </source>
</evidence>
<reference evidence="1" key="1">
    <citation type="submission" date="2021-06" db="EMBL/GenBank/DDBJ databases">
        <title>Parelaphostrongylus tenuis whole genome reference sequence.</title>
        <authorList>
            <person name="Garwood T.J."/>
            <person name="Larsen P.A."/>
            <person name="Fountain-Jones N.M."/>
            <person name="Garbe J.R."/>
            <person name="Macchietto M.G."/>
            <person name="Kania S.A."/>
            <person name="Gerhold R.W."/>
            <person name="Richards J.E."/>
            <person name="Wolf T.M."/>
        </authorList>
    </citation>
    <scope>NUCLEOTIDE SEQUENCE</scope>
    <source>
        <strain evidence="1">MNPRO001-30</strain>
        <tissue evidence="1">Meninges</tissue>
    </source>
</reference>
<dbReference type="AlphaFoldDB" id="A0AAD5QUF0"/>
<comment type="caution">
    <text evidence="1">The sequence shown here is derived from an EMBL/GenBank/DDBJ whole genome shotgun (WGS) entry which is preliminary data.</text>
</comment>
<keyword evidence="2" id="KW-1185">Reference proteome</keyword>
<dbReference type="EMBL" id="JAHQIW010004286">
    <property type="protein sequence ID" value="KAJ1361887.1"/>
    <property type="molecule type" value="Genomic_DNA"/>
</dbReference>
<gene>
    <name evidence="1" type="ORF">KIN20_021256</name>
</gene>
<accession>A0AAD5QUF0</accession>
<proteinExistence type="predicted"/>
<evidence type="ECO:0000313" key="1">
    <source>
        <dbReference type="EMBL" id="KAJ1361887.1"/>
    </source>
</evidence>
<protein>
    <submittedName>
        <fullName evidence="1">Uncharacterized protein</fullName>
    </submittedName>
</protein>
<dbReference type="Proteomes" id="UP001196413">
    <property type="component" value="Unassembled WGS sequence"/>
</dbReference>
<name>A0AAD5QUF0_PARTN</name>
<organism evidence="1 2">
    <name type="scientific">Parelaphostrongylus tenuis</name>
    <name type="common">Meningeal worm</name>
    <dbReference type="NCBI Taxonomy" id="148309"/>
    <lineage>
        <taxon>Eukaryota</taxon>
        <taxon>Metazoa</taxon>
        <taxon>Ecdysozoa</taxon>
        <taxon>Nematoda</taxon>
        <taxon>Chromadorea</taxon>
        <taxon>Rhabditida</taxon>
        <taxon>Rhabditina</taxon>
        <taxon>Rhabditomorpha</taxon>
        <taxon>Strongyloidea</taxon>
        <taxon>Metastrongylidae</taxon>
        <taxon>Parelaphostrongylus</taxon>
    </lineage>
</organism>
<sequence length="168" mass="19004">MRKPLTSSNFKPKIVVKESDRIARTKAAREAYRSKSETSNIRCEKCKKVVNEVNVETKENKRRCHDSPSARRSTLARDFVFKPVEESLDMIFNGGIRMPATGRYTSIGGSCSLNYKLLEFNNAKENLFTLVHVKRVNTDEGCGSRSPFCAIGLPQPPACDQTEINWRT</sequence>